<evidence type="ECO:0000313" key="2">
    <source>
        <dbReference type="EMBL" id="MFB2897743.1"/>
    </source>
</evidence>
<evidence type="ECO:0000313" key="3">
    <source>
        <dbReference type="Proteomes" id="UP001576784"/>
    </source>
</evidence>
<gene>
    <name evidence="2" type="ORF">ACE1CI_32910</name>
</gene>
<dbReference type="RefSeq" id="WP_413267355.1">
    <property type="nucleotide sequence ID" value="NZ_JBHFNR010000264.1"/>
</dbReference>
<dbReference type="Proteomes" id="UP001576784">
    <property type="component" value="Unassembled WGS sequence"/>
</dbReference>
<feature type="domain" description="WYL" evidence="1">
    <location>
        <begin position="274"/>
        <end position="336"/>
    </location>
</feature>
<evidence type="ECO:0000259" key="1">
    <source>
        <dbReference type="Pfam" id="PF13280"/>
    </source>
</evidence>
<dbReference type="NCBIfam" id="TIGR03985">
    <property type="entry name" value="TIGR03985 family CRISPR-associated protein"/>
    <property type="match status" value="1"/>
</dbReference>
<proteinExistence type="predicted"/>
<dbReference type="Pfam" id="PF13280">
    <property type="entry name" value="WYL"/>
    <property type="match status" value="1"/>
</dbReference>
<reference evidence="2 3" key="1">
    <citation type="submission" date="2024-09" db="EMBL/GenBank/DDBJ databases">
        <title>Floridaenema gen nov. (Aerosakkonemataceae, Aerosakkonematales ord. nov., Cyanobacteria) from benthic tropical and subtropical fresh waters, with the description of four new species.</title>
        <authorList>
            <person name="Moretto J.A."/>
            <person name="Berthold D.E."/>
            <person name="Lefler F.W."/>
            <person name="Huang I.-S."/>
            <person name="Laughinghouse H. IV."/>
        </authorList>
    </citation>
    <scope>NUCLEOTIDE SEQUENCE [LARGE SCALE GENOMIC DNA]</scope>
    <source>
        <strain evidence="2 3">BLCC-F50</strain>
    </source>
</reference>
<name>A0ABV4Y182_9CYAN</name>
<keyword evidence="3" id="KW-1185">Reference proteome</keyword>
<dbReference type="InterPro" id="IPR026881">
    <property type="entry name" value="WYL_dom"/>
</dbReference>
<dbReference type="EMBL" id="JBHFNR010000264">
    <property type="protein sequence ID" value="MFB2897743.1"/>
    <property type="molecule type" value="Genomic_DNA"/>
</dbReference>
<sequence>MSAQTFDFPPTVKLLQVFARGSLRQNLPKAVRLWVILRSLYGDETDPMRLQLKKKFTYSDWNKQFFTQTDINHKDYTIPSEHDPLCPCGKTLRDWLFNSDTGLNQEEWLCSFRNLYPMNGQDLDNLLSFGIITQVKKNPQKQKSLPNGRLFAVTSKNIQNDFKALAEMGWLEAQAIKQGTGKKFKIVYSLVEEFPQVVIHPENTILDGETTVVRNAIANDLADFFEDFGKEINGQKRFVLDIEYIVHRQFSQQIDTLRQQLKSIWHQPQIPPVKITYVSARNFQNYQDEGEEYIVYPVCIYYSHRAPYLFAFGQTPKDDTKIDWYDYRLDRIQNLQQLNWDDVNIEGFTQSICQSKTPKQIQEYRAEAWGFDFYKPQELLLLRFDRYFHSRYIEGTERDELFTKIPYNYAESQIINARIDSEQKSELLKVFYSRSPEDIYCRINYRTDDNNVVMRLRAWGANVEVFLPWSLRSRMTQDIQATWKLYQR</sequence>
<comment type="caution">
    <text evidence="2">The sequence shown here is derived from an EMBL/GenBank/DDBJ whole genome shotgun (WGS) entry which is preliminary data.</text>
</comment>
<organism evidence="2 3">
    <name type="scientific">Floridaenema flaviceps BLCC-F50</name>
    <dbReference type="NCBI Taxonomy" id="3153642"/>
    <lineage>
        <taxon>Bacteria</taxon>
        <taxon>Bacillati</taxon>
        <taxon>Cyanobacteriota</taxon>
        <taxon>Cyanophyceae</taxon>
        <taxon>Oscillatoriophycideae</taxon>
        <taxon>Aerosakkonematales</taxon>
        <taxon>Aerosakkonemataceae</taxon>
        <taxon>Floridanema</taxon>
        <taxon>Floridanema flaviceps</taxon>
    </lineage>
</organism>
<protein>
    <submittedName>
        <fullName evidence="2">TIGR03985 family CRISPR-associated protein</fullName>
    </submittedName>
</protein>
<dbReference type="InterPro" id="IPR023816">
    <property type="entry name" value="CRISPR-assoc_CYA0889"/>
</dbReference>
<accession>A0ABV4Y182</accession>